<comment type="pathway">
    <text evidence="1">Porphyrin-containing compound metabolism; siroheme biosynthesis; sirohydrochlorin from precorrin-2: step 1/1.</text>
</comment>
<dbReference type="PANTHER" id="PTHR35330">
    <property type="entry name" value="SIROHEME BIOSYNTHESIS PROTEIN MET8"/>
    <property type="match status" value="1"/>
</dbReference>
<evidence type="ECO:0000256" key="2">
    <source>
        <dbReference type="ARBA" id="ARBA00012400"/>
    </source>
</evidence>
<dbReference type="PANTHER" id="PTHR35330:SF1">
    <property type="entry name" value="SIROHEME BIOSYNTHESIS PROTEIN MET8"/>
    <property type="match status" value="1"/>
</dbReference>
<dbReference type="SUPFAM" id="SSF51735">
    <property type="entry name" value="NAD(P)-binding Rossmann-fold domains"/>
    <property type="match status" value="1"/>
</dbReference>
<accession>A0ABR7FZN1</accession>
<evidence type="ECO:0000256" key="4">
    <source>
        <dbReference type="ARBA" id="ARBA00023027"/>
    </source>
</evidence>
<dbReference type="EMBL" id="JACOPD010000003">
    <property type="protein sequence ID" value="MBC5680253.1"/>
    <property type="molecule type" value="Genomic_DNA"/>
</dbReference>
<keyword evidence="8" id="KW-1185">Reference proteome</keyword>
<dbReference type="Proteomes" id="UP000628463">
    <property type="component" value="Unassembled WGS sequence"/>
</dbReference>
<dbReference type="NCBIfam" id="TIGR01470">
    <property type="entry name" value="cysG_Nterm"/>
    <property type="match status" value="1"/>
</dbReference>
<keyword evidence="5" id="KW-0627">Porphyrin biosynthesis</keyword>
<keyword evidence="4" id="KW-0520">NAD</keyword>
<dbReference type="InterPro" id="IPR042518">
    <property type="entry name" value="SirC_C"/>
</dbReference>
<dbReference type="RefSeq" id="WP_186836360.1">
    <property type="nucleotide sequence ID" value="NZ_JACOPD010000003.1"/>
</dbReference>
<sequence>MAYFPFYVELKDVSVLIVGGGKVALHKVKRILDYGPKIKVVAKKVDERIKNIKGVEWEEREFEDSDVEGVRFVIAAAGDEELDEHITSLCNDKGILINVVDVKDKCDFIFPSVVSRGKLEIGISSSGASPRITTLLAGEIDNILPDNIEEILDYLEKLRPYAKQKISNDVLRARFLSYMAELTYSRRNIPDDEELEKILNKFLNPIETI</sequence>
<dbReference type="InterPro" id="IPR006367">
    <property type="entry name" value="Sirohaem_synthase_N"/>
</dbReference>
<evidence type="ECO:0000256" key="1">
    <source>
        <dbReference type="ARBA" id="ARBA00005010"/>
    </source>
</evidence>
<dbReference type="InterPro" id="IPR036291">
    <property type="entry name" value="NAD(P)-bd_dom_sf"/>
</dbReference>
<protein>
    <recommendedName>
        <fullName evidence="2">precorrin-2 dehydrogenase</fullName>
        <ecNumber evidence="2">1.3.1.76</ecNumber>
    </recommendedName>
</protein>
<reference evidence="7 8" key="1">
    <citation type="submission" date="2020-08" db="EMBL/GenBank/DDBJ databases">
        <title>Genome public.</title>
        <authorList>
            <person name="Liu C."/>
            <person name="Sun Q."/>
        </authorList>
    </citation>
    <scope>NUCLEOTIDE SEQUENCE [LARGE SCALE GENOMIC DNA]</scope>
    <source>
        <strain evidence="7 8">NSJ-43</strain>
    </source>
</reference>
<evidence type="ECO:0000256" key="5">
    <source>
        <dbReference type="ARBA" id="ARBA00023244"/>
    </source>
</evidence>
<comment type="catalytic activity">
    <reaction evidence="6">
        <text>precorrin-2 + NAD(+) = sirohydrochlorin + NADH + 2 H(+)</text>
        <dbReference type="Rhea" id="RHEA:15613"/>
        <dbReference type="ChEBI" id="CHEBI:15378"/>
        <dbReference type="ChEBI" id="CHEBI:57540"/>
        <dbReference type="ChEBI" id="CHEBI:57945"/>
        <dbReference type="ChEBI" id="CHEBI:58351"/>
        <dbReference type="ChEBI" id="CHEBI:58827"/>
        <dbReference type="EC" id="1.3.1.76"/>
    </reaction>
</comment>
<proteinExistence type="predicted"/>
<dbReference type="SUPFAM" id="SSF75615">
    <property type="entry name" value="Siroheme synthase middle domains-like"/>
    <property type="match status" value="1"/>
</dbReference>
<organism evidence="7 8">
    <name type="scientific">Lachnospira hominis</name>
    <name type="common">ex Liu et al. 2021</name>
    <dbReference type="NCBI Taxonomy" id="2763051"/>
    <lineage>
        <taxon>Bacteria</taxon>
        <taxon>Bacillati</taxon>
        <taxon>Bacillota</taxon>
        <taxon>Clostridia</taxon>
        <taxon>Lachnospirales</taxon>
        <taxon>Lachnospiraceae</taxon>
        <taxon>Lachnospira</taxon>
    </lineage>
</organism>
<dbReference type="Pfam" id="PF13241">
    <property type="entry name" value="NAD_binding_7"/>
    <property type="match status" value="1"/>
</dbReference>
<evidence type="ECO:0000256" key="3">
    <source>
        <dbReference type="ARBA" id="ARBA00023002"/>
    </source>
</evidence>
<evidence type="ECO:0000256" key="6">
    <source>
        <dbReference type="ARBA" id="ARBA00047561"/>
    </source>
</evidence>
<dbReference type="Gene3D" id="1.10.8.610">
    <property type="entry name" value="SirC, precorrin-2 dehydrogenase, C-terminal helical domain-like"/>
    <property type="match status" value="1"/>
</dbReference>
<evidence type="ECO:0000313" key="7">
    <source>
        <dbReference type="EMBL" id="MBC5680253.1"/>
    </source>
</evidence>
<keyword evidence="3" id="KW-0560">Oxidoreductase</keyword>
<name>A0ABR7FZN1_9FIRM</name>
<dbReference type="Gene3D" id="3.40.50.720">
    <property type="entry name" value="NAD(P)-binding Rossmann-like Domain"/>
    <property type="match status" value="1"/>
</dbReference>
<comment type="caution">
    <text evidence="7">The sequence shown here is derived from an EMBL/GenBank/DDBJ whole genome shotgun (WGS) entry which is preliminary data.</text>
</comment>
<dbReference type="EC" id="1.3.1.76" evidence="2"/>
<dbReference type="InterPro" id="IPR028161">
    <property type="entry name" value="Met8-like"/>
</dbReference>
<gene>
    <name evidence="7" type="ORF">H8S01_04655</name>
</gene>
<evidence type="ECO:0000313" key="8">
    <source>
        <dbReference type="Proteomes" id="UP000628463"/>
    </source>
</evidence>